<organism evidence="2 3">
    <name type="scientific">Protopolystoma xenopodis</name>
    <dbReference type="NCBI Taxonomy" id="117903"/>
    <lineage>
        <taxon>Eukaryota</taxon>
        <taxon>Metazoa</taxon>
        <taxon>Spiralia</taxon>
        <taxon>Lophotrochozoa</taxon>
        <taxon>Platyhelminthes</taxon>
        <taxon>Monogenea</taxon>
        <taxon>Polyopisthocotylea</taxon>
        <taxon>Polystomatidea</taxon>
        <taxon>Polystomatidae</taxon>
        <taxon>Protopolystoma</taxon>
    </lineage>
</organism>
<protein>
    <submittedName>
        <fullName evidence="2">Uncharacterized protein</fullName>
    </submittedName>
</protein>
<name>A0A3S5ARE7_9PLAT</name>
<feature type="compositionally biased region" description="Polar residues" evidence="1">
    <location>
        <begin position="124"/>
        <end position="140"/>
    </location>
</feature>
<accession>A0A3S5ARE7</accession>
<evidence type="ECO:0000313" key="3">
    <source>
        <dbReference type="Proteomes" id="UP000784294"/>
    </source>
</evidence>
<gene>
    <name evidence="2" type="ORF">PXEA_LOCUS19970</name>
</gene>
<keyword evidence="3" id="KW-1185">Reference proteome</keyword>
<reference evidence="2" key="1">
    <citation type="submission" date="2018-11" db="EMBL/GenBank/DDBJ databases">
        <authorList>
            <consortium name="Pathogen Informatics"/>
        </authorList>
    </citation>
    <scope>NUCLEOTIDE SEQUENCE</scope>
</reference>
<dbReference type="Proteomes" id="UP000784294">
    <property type="component" value="Unassembled WGS sequence"/>
</dbReference>
<dbReference type="EMBL" id="CAAALY010080908">
    <property type="protein sequence ID" value="VEL26530.1"/>
    <property type="molecule type" value="Genomic_DNA"/>
</dbReference>
<dbReference type="AlphaFoldDB" id="A0A3S5ARE7"/>
<proteinExistence type="predicted"/>
<evidence type="ECO:0000256" key="1">
    <source>
        <dbReference type="SAM" id="MobiDB-lite"/>
    </source>
</evidence>
<feature type="region of interest" description="Disordered" evidence="1">
    <location>
        <begin position="114"/>
        <end position="140"/>
    </location>
</feature>
<comment type="caution">
    <text evidence="2">The sequence shown here is derived from an EMBL/GenBank/DDBJ whole genome shotgun (WGS) entry which is preliminary data.</text>
</comment>
<evidence type="ECO:0000313" key="2">
    <source>
        <dbReference type="EMBL" id="VEL26530.1"/>
    </source>
</evidence>
<sequence length="140" mass="14664">MRCSPDCSLELDHPDFVPIADGPQTVGRLLDAILARQDSNSAALRVFILRSRQPFSGSPAGLQSSATVAAITACSEAYAASTEQLVAEVGTDADPGLMEVEPCETTICQSADVKTHPSDAEMSELNSPKSLTSALLGQDQ</sequence>